<organism evidence="3 4">
    <name type="scientific">Croceibacterium xixiisoli</name>
    <dbReference type="NCBI Taxonomy" id="1476466"/>
    <lineage>
        <taxon>Bacteria</taxon>
        <taxon>Pseudomonadati</taxon>
        <taxon>Pseudomonadota</taxon>
        <taxon>Alphaproteobacteria</taxon>
        <taxon>Sphingomonadales</taxon>
        <taxon>Erythrobacteraceae</taxon>
        <taxon>Croceibacterium</taxon>
    </lineage>
</organism>
<feature type="transmembrane region" description="Helical" evidence="1">
    <location>
        <begin position="169"/>
        <end position="188"/>
    </location>
</feature>
<dbReference type="RefSeq" id="WP_161391138.1">
    <property type="nucleotide sequence ID" value="NZ_JBHSCP010000001.1"/>
</dbReference>
<proteinExistence type="predicted"/>
<feature type="transmembrane region" description="Helical" evidence="1">
    <location>
        <begin position="100"/>
        <end position="123"/>
    </location>
</feature>
<accession>A0A6I4TTT4</accession>
<keyword evidence="4" id="KW-1185">Reference proteome</keyword>
<dbReference type="GO" id="GO:0004175">
    <property type="term" value="F:endopeptidase activity"/>
    <property type="evidence" value="ECO:0007669"/>
    <property type="project" value="UniProtKB-ARBA"/>
</dbReference>
<evidence type="ECO:0000256" key="1">
    <source>
        <dbReference type="SAM" id="Phobius"/>
    </source>
</evidence>
<dbReference type="OrthoDB" id="193898at2"/>
<sequence>MTDPTLPPPAEPATANRRQPGIIRRVVDFPLVLIVLGLVAIILAVMLVGMIVNGLLATSHPLGVLIANCAVAAAIPFVWRDFKRWVERVPHRDFSRSGAAMELGGGLMLGAGLFALAAGLVILVGDYQISGIRAPADTQWAELLGMAIMSGVLEETLFRALIFHQLERLAGSWFALAVTSLLFGLAHLTNDGATLSAAAALVVEAGVLLGAAYMLTGRLWLAIGIHTAWNFTQGWVFSIPVSGGEPPIGLFISRSTGPDWLSGGAFGLEASLVALGVSTVAGLTLLRLAVRRGRIVPFGWLPGSAQTKL</sequence>
<comment type="caution">
    <text evidence="3">The sequence shown here is derived from an EMBL/GenBank/DDBJ whole genome shotgun (WGS) entry which is preliminary data.</text>
</comment>
<dbReference type="Pfam" id="PF02517">
    <property type="entry name" value="Rce1-like"/>
    <property type="match status" value="1"/>
</dbReference>
<keyword evidence="1" id="KW-1133">Transmembrane helix</keyword>
<dbReference type="Proteomes" id="UP000469430">
    <property type="component" value="Unassembled WGS sequence"/>
</dbReference>
<evidence type="ECO:0000313" key="4">
    <source>
        <dbReference type="Proteomes" id="UP000469430"/>
    </source>
</evidence>
<dbReference type="GO" id="GO:0080120">
    <property type="term" value="P:CAAX-box protein maturation"/>
    <property type="evidence" value="ECO:0007669"/>
    <property type="project" value="UniProtKB-ARBA"/>
</dbReference>
<gene>
    <name evidence="3" type="ORF">GRI97_10480</name>
</gene>
<protein>
    <submittedName>
        <fullName evidence="3">CPBP family intramembrane metalloprotease</fullName>
    </submittedName>
</protein>
<dbReference type="EMBL" id="WTYJ01000002">
    <property type="protein sequence ID" value="MXO99416.1"/>
    <property type="molecule type" value="Genomic_DNA"/>
</dbReference>
<feature type="transmembrane region" description="Helical" evidence="1">
    <location>
        <begin position="194"/>
        <end position="212"/>
    </location>
</feature>
<reference evidence="3 4" key="1">
    <citation type="submission" date="2019-12" db="EMBL/GenBank/DDBJ databases">
        <title>Genomic-based taxomic classification of the family Erythrobacteraceae.</title>
        <authorList>
            <person name="Xu L."/>
        </authorList>
    </citation>
    <scope>NUCLEOTIDE SEQUENCE [LARGE SCALE GENOMIC DNA]</scope>
    <source>
        <strain evidence="3 4">S36</strain>
    </source>
</reference>
<dbReference type="GO" id="GO:0008237">
    <property type="term" value="F:metallopeptidase activity"/>
    <property type="evidence" value="ECO:0007669"/>
    <property type="project" value="UniProtKB-KW"/>
</dbReference>
<evidence type="ECO:0000313" key="3">
    <source>
        <dbReference type="EMBL" id="MXO99416.1"/>
    </source>
</evidence>
<feature type="transmembrane region" description="Helical" evidence="1">
    <location>
        <begin position="26"/>
        <end position="56"/>
    </location>
</feature>
<keyword evidence="3" id="KW-0482">Metalloprotease</keyword>
<dbReference type="AlphaFoldDB" id="A0A6I4TTT4"/>
<dbReference type="GO" id="GO:0006508">
    <property type="term" value="P:proteolysis"/>
    <property type="evidence" value="ECO:0007669"/>
    <property type="project" value="UniProtKB-KW"/>
</dbReference>
<keyword evidence="1" id="KW-0812">Transmembrane</keyword>
<feature type="domain" description="CAAX prenyl protease 2/Lysostaphin resistance protein A-like" evidence="2">
    <location>
        <begin position="139"/>
        <end position="231"/>
    </location>
</feature>
<evidence type="ECO:0000259" key="2">
    <source>
        <dbReference type="Pfam" id="PF02517"/>
    </source>
</evidence>
<name>A0A6I4TTT4_9SPHN</name>
<feature type="transmembrane region" description="Helical" evidence="1">
    <location>
        <begin position="219"/>
        <end position="240"/>
    </location>
</feature>
<dbReference type="InterPro" id="IPR003675">
    <property type="entry name" value="Rce1/LyrA-like_dom"/>
</dbReference>
<dbReference type="PANTHER" id="PTHR39430:SF1">
    <property type="entry name" value="PROTEASE"/>
    <property type="match status" value="1"/>
</dbReference>
<keyword evidence="3" id="KW-0645">Protease</keyword>
<feature type="transmembrane region" description="Helical" evidence="1">
    <location>
        <begin position="62"/>
        <end position="79"/>
    </location>
</feature>
<keyword evidence="3" id="KW-0378">Hydrolase</keyword>
<keyword evidence="1" id="KW-0472">Membrane</keyword>
<feature type="transmembrane region" description="Helical" evidence="1">
    <location>
        <begin position="143"/>
        <end position="162"/>
    </location>
</feature>
<feature type="transmembrane region" description="Helical" evidence="1">
    <location>
        <begin position="260"/>
        <end position="286"/>
    </location>
</feature>
<dbReference type="PANTHER" id="PTHR39430">
    <property type="entry name" value="MEMBRANE-ASSOCIATED PROTEASE-RELATED"/>
    <property type="match status" value="1"/>
</dbReference>